<dbReference type="PANTHER" id="PTHR43757:SF2">
    <property type="entry name" value="AMINOMETHYLTRANSFERASE, MITOCHONDRIAL"/>
    <property type="match status" value="1"/>
</dbReference>
<dbReference type="InterPro" id="IPR029043">
    <property type="entry name" value="GcvT/YgfZ_C"/>
</dbReference>
<dbReference type="Pfam" id="PF08669">
    <property type="entry name" value="GCV_T_C"/>
    <property type="match status" value="1"/>
</dbReference>
<evidence type="ECO:0000259" key="3">
    <source>
        <dbReference type="Pfam" id="PF01266"/>
    </source>
</evidence>
<dbReference type="SUPFAM" id="SSF54373">
    <property type="entry name" value="FAD-linked reductases, C-terminal domain"/>
    <property type="match status" value="1"/>
</dbReference>
<dbReference type="EMBL" id="JACTAG010000002">
    <property type="protein sequence ID" value="MBD3665749.1"/>
    <property type="molecule type" value="Genomic_DNA"/>
</dbReference>
<proteinExistence type="inferred from homology"/>
<comment type="similarity">
    <text evidence="1">Belongs to the GcvT family.</text>
</comment>
<dbReference type="InterPro" id="IPR006076">
    <property type="entry name" value="FAD-dep_OxRdtase"/>
</dbReference>
<dbReference type="SUPFAM" id="SSF51905">
    <property type="entry name" value="FAD/NAD(P)-binding domain"/>
    <property type="match status" value="1"/>
</dbReference>
<dbReference type="InterPro" id="IPR028896">
    <property type="entry name" value="GcvT/YgfZ/DmdA"/>
</dbReference>
<feature type="domain" description="Aminomethyltransferase C-terminal" evidence="5">
    <location>
        <begin position="722"/>
        <end position="799"/>
    </location>
</feature>
<dbReference type="SUPFAM" id="SSF103025">
    <property type="entry name" value="Folate-binding domain"/>
    <property type="match status" value="1"/>
</dbReference>
<feature type="domain" description="FAD dependent oxidoreductase" evidence="3">
    <location>
        <begin position="7"/>
        <end position="365"/>
    </location>
</feature>
<keyword evidence="2" id="KW-0560">Oxidoreductase</keyword>
<dbReference type="RefSeq" id="WP_191076710.1">
    <property type="nucleotide sequence ID" value="NZ_JACTAG010000002.1"/>
</dbReference>
<protein>
    <submittedName>
        <fullName evidence="7">FAD-dependent oxidoreductase</fullName>
    </submittedName>
</protein>
<evidence type="ECO:0000259" key="4">
    <source>
        <dbReference type="Pfam" id="PF01571"/>
    </source>
</evidence>
<dbReference type="Proteomes" id="UP000635142">
    <property type="component" value="Unassembled WGS sequence"/>
</dbReference>
<feature type="domain" description="GCVT N-terminal" evidence="4">
    <location>
        <begin position="425"/>
        <end position="700"/>
    </location>
</feature>
<dbReference type="InterPro" id="IPR036188">
    <property type="entry name" value="FAD/NAD-bd_sf"/>
</dbReference>
<name>A0A927D6C9_9RHOB</name>
<dbReference type="Gene3D" id="3.30.9.10">
    <property type="entry name" value="D-Amino Acid Oxidase, subunit A, domain 2"/>
    <property type="match status" value="1"/>
</dbReference>
<evidence type="ECO:0000256" key="1">
    <source>
        <dbReference type="ARBA" id="ARBA00008609"/>
    </source>
</evidence>
<dbReference type="Pfam" id="PF01571">
    <property type="entry name" value="GCV_T"/>
    <property type="match status" value="1"/>
</dbReference>
<comment type="caution">
    <text evidence="7">The sequence shown here is derived from an EMBL/GenBank/DDBJ whole genome shotgun (WGS) entry which is preliminary data.</text>
</comment>
<dbReference type="PROSITE" id="PS51257">
    <property type="entry name" value="PROKAR_LIPOPROTEIN"/>
    <property type="match status" value="1"/>
</dbReference>
<keyword evidence="8" id="KW-1185">Reference proteome</keyword>
<evidence type="ECO:0000259" key="5">
    <source>
        <dbReference type="Pfam" id="PF08669"/>
    </source>
</evidence>
<reference evidence="7" key="1">
    <citation type="submission" date="2020-08" db="EMBL/GenBank/DDBJ databases">
        <title>Sulfitobacter aestuariivivens sp. nov., isolated from a tidal flat.</title>
        <authorList>
            <person name="Park S."/>
            <person name="Yoon J.-H."/>
        </authorList>
    </citation>
    <scope>NUCLEOTIDE SEQUENCE</scope>
    <source>
        <strain evidence="7">TSTF-M16</strain>
    </source>
</reference>
<organism evidence="7 8">
    <name type="scientific">Sulfitobacter aestuariivivens</name>
    <dbReference type="NCBI Taxonomy" id="2766981"/>
    <lineage>
        <taxon>Bacteria</taxon>
        <taxon>Pseudomonadati</taxon>
        <taxon>Pseudomonadota</taxon>
        <taxon>Alphaproteobacteria</taxon>
        <taxon>Rhodobacterales</taxon>
        <taxon>Roseobacteraceae</taxon>
        <taxon>Sulfitobacter</taxon>
    </lineage>
</organism>
<dbReference type="Pfam" id="PF01266">
    <property type="entry name" value="DAO"/>
    <property type="match status" value="1"/>
</dbReference>
<evidence type="ECO:0000313" key="8">
    <source>
        <dbReference type="Proteomes" id="UP000635142"/>
    </source>
</evidence>
<dbReference type="InterPro" id="IPR032503">
    <property type="entry name" value="FAO_M"/>
</dbReference>
<dbReference type="GO" id="GO:0016491">
    <property type="term" value="F:oxidoreductase activity"/>
    <property type="evidence" value="ECO:0007669"/>
    <property type="project" value="UniProtKB-KW"/>
</dbReference>
<dbReference type="InterPro" id="IPR013977">
    <property type="entry name" value="GcvT_C"/>
</dbReference>
<dbReference type="SUPFAM" id="SSF101790">
    <property type="entry name" value="Aminomethyltransferase beta-barrel domain"/>
    <property type="match status" value="1"/>
</dbReference>
<dbReference type="Pfam" id="PF16350">
    <property type="entry name" value="FAO_M"/>
    <property type="match status" value="1"/>
</dbReference>
<dbReference type="AlphaFoldDB" id="A0A927D6C9"/>
<dbReference type="Gene3D" id="3.50.50.60">
    <property type="entry name" value="FAD/NAD(P)-binding domain"/>
    <property type="match status" value="1"/>
</dbReference>
<feature type="domain" description="FAD dependent oxidoreductase central" evidence="6">
    <location>
        <begin position="368"/>
        <end position="418"/>
    </location>
</feature>
<evidence type="ECO:0000259" key="6">
    <source>
        <dbReference type="Pfam" id="PF16350"/>
    </source>
</evidence>
<gene>
    <name evidence="7" type="ORF">H9Q16_17575</name>
</gene>
<dbReference type="PANTHER" id="PTHR43757">
    <property type="entry name" value="AMINOMETHYLTRANSFERASE"/>
    <property type="match status" value="1"/>
</dbReference>
<dbReference type="Gene3D" id="3.30.1360.120">
    <property type="entry name" value="Probable tRNA modification gtpase trme, domain 1"/>
    <property type="match status" value="1"/>
</dbReference>
<evidence type="ECO:0000313" key="7">
    <source>
        <dbReference type="EMBL" id="MBD3665749.1"/>
    </source>
</evidence>
<dbReference type="Gene3D" id="3.30.70.1400">
    <property type="entry name" value="Aminomethyltransferase beta-barrel domains"/>
    <property type="match status" value="1"/>
</dbReference>
<dbReference type="Gene3D" id="2.40.30.110">
    <property type="entry name" value="Aminomethyltransferase beta-barrel domains"/>
    <property type="match status" value="1"/>
</dbReference>
<sequence>MAVETRHVVIIGGGVVGCAALYHLARRGLTDAVLLERQELTAGSSWHAAGNLAALTMPSNAATLQKQTIEHYAELEEFSGQSCGVHIVGGLYLSRGQDQTYQLRRMDSQARRSGVETRFITAQDAREMVPVLDTDGIDSILYEPLKGYCDPASVTHAYAKAARKMGAEVRRFMPVEATRPLADGGWEVVTPKGVIHADVLINAAGLWGREVAALAGLSLPLMPVEHHYFVTEPMPALAALPREIAHVSEPGGGYYLRQEGQGLLLGIYEDACTLWSEAGTPLDFGHELLPDDLSRAEKAMDHVMRAIPAMAEAGIKRVVNGPMILTPDLAPLVGPHPGARNYFCANGVMSGFNQGGGIGRILAEWIVDGEPSMDVHFWDVARFGDWADADYTAARVRYGYEHRQKVYYPHEEVDVARRKVTSAVYDTLSARGAVHGAVYGMEHPLWYAPEGAAAQDHYDFERGNWFEAVGDEVRAVRGNVGLIDVSAFAKYEVTGRDAADWLNTLLAGRVPADDGRMSLSPMLSPKGRLLGDFTVARLSETRLFLFGSGVMQASHMRWFDEQLPKDRDVQLTNRSLEMGGAHIAGPRARDLMRRLTNAPVDGASYPFLSARELSIDGVPDVLAARVSFTGELGYELYCPRDSHAQMLDFILSVGADFDLKLAGGRAMGSMRLEKGFGSWGPDFSADVTPQECGLARFIYPQKGDFVGRDAYVQSAEKPVNQRFAQFTMEAHRRDCFGGEAIYQGGEYVGYVTSAGFGHATGKSVALGYVRPDGDATQPFEIDLLGERHTAHLQARPLYDPNGTRMRA</sequence>
<evidence type="ECO:0000256" key="2">
    <source>
        <dbReference type="ARBA" id="ARBA00023002"/>
    </source>
</evidence>
<dbReference type="InterPro" id="IPR006222">
    <property type="entry name" value="GCVT_N"/>
</dbReference>
<dbReference type="InterPro" id="IPR027266">
    <property type="entry name" value="TrmE/GcvT-like"/>
</dbReference>
<accession>A0A927D6C9</accession>